<dbReference type="RefSeq" id="WP_114833898.1">
    <property type="nucleotide sequence ID" value="NZ_LR699114.1"/>
</dbReference>
<dbReference type="PANTHER" id="PTHR31250">
    <property type="entry name" value="IQ DOMAIN-CONTAINING PROTEIN IQM3"/>
    <property type="match status" value="1"/>
</dbReference>
<evidence type="ECO:0000313" key="4">
    <source>
        <dbReference type="Proteomes" id="UP000254720"/>
    </source>
</evidence>
<protein>
    <submittedName>
        <fullName evidence="3">Uncharacterized protein</fullName>
    </submittedName>
</protein>
<organism evidence="3 4">
    <name type="scientific">Aquicella lusitana</name>
    <dbReference type="NCBI Taxonomy" id="254246"/>
    <lineage>
        <taxon>Bacteria</taxon>
        <taxon>Pseudomonadati</taxon>
        <taxon>Pseudomonadota</taxon>
        <taxon>Gammaproteobacteria</taxon>
        <taxon>Legionellales</taxon>
        <taxon>Coxiellaceae</taxon>
        <taxon>Aquicella</taxon>
    </lineage>
</organism>
<gene>
    <name evidence="3" type="ORF">C8D86_1063</name>
</gene>
<dbReference type="GO" id="GO:0005737">
    <property type="term" value="C:cytoplasm"/>
    <property type="evidence" value="ECO:0007669"/>
    <property type="project" value="UniProtKB-SubCell"/>
</dbReference>
<dbReference type="EMBL" id="QQAX01000006">
    <property type="protein sequence ID" value="RDI45999.1"/>
    <property type="molecule type" value="Genomic_DNA"/>
</dbReference>
<reference evidence="3 4" key="1">
    <citation type="submission" date="2018-07" db="EMBL/GenBank/DDBJ databases">
        <title>Genomic Encyclopedia of Type Strains, Phase IV (KMG-IV): sequencing the most valuable type-strain genomes for metagenomic binning, comparative biology and taxonomic classification.</title>
        <authorList>
            <person name="Goeker M."/>
        </authorList>
    </citation>
    <scope>NUCLEOTIDE SEQUENCE [LARGE SCALE GENOMIC DNA]</scope>
    <source>
        <strain evidence="3 4">DSM 16500</strain>
    </source>
</reference>
<sequence>MAKWRDIPSTNDWQTLCGVCTLPTDSAASALLDKITGQIASYHRLVKTDFGAVEERITQLIAIGQAAQNYLDLYARENDDPTNIKKSLSGSIDPWIRYLLNQSLKKARYLEAIKPFSQKYPSQKDLRAKLQARDVKRKMGKANKFLSLDGGTFLEREDPCHRDFEFRYNNMKLWTNPSSSLSNSLFFTYMQDSHESSFFLWLEDHPATVLTPAVSKDWDEIYRSKIKKIDYAPKDMITITVDKTAYQLVDTNASAPTPLETRKMKNLALKVGSPWGAAAFVWSKEDKNKFITHPHRAGKFHHSSLAKGKKVRCSGMWLVSNGKVLQINNSSGHYKPDSLQFYKLIRFLNKNHLLTEDTLIADMTRPPELKDENQLFAGVKSQYYRLAEYLKWAEELPDVKEYLAKKMEIPSSPIHE</sequence>
<evidence type="ECO:0000256" key="1">
    <source>
        <dbReference type="ARBA" id="ARBA00004496"/>
    </source>
</evidence>
<dbReference type="InterPro" id="IPR044159">
    <property type="entry name" value="IQM"/>
</dbReference>
<dbReference type="PANTHER" id="PTHR31250:SF27">
    <property type="entry name" value="IQ DOMAIN-CONTAINING PROTEIN IQM5"/>
    <property type="match status" value="1"/>
</dbReference>
<evidence type="ECO:0000313" key="3">
    <source>
        <dbReference type="EMBL" id="RDI45999.1"/>
    </source>
</evidence>
<accession>A0A370GRG9</accession>
<dbReference type="Proteomes" id="UP000254720">
    <property type="component" value="Unassembled WGS sequence"/>
</dbReference>
<keyword evidence="2" id="KW-0963">Cytoplasm</keyword>
<proteinExistence type="predicted"/>
<evidence type="ECO:0000256" key="2">
    <source>
        <dbReference type="ARBA" id="ARBA00022490"/>
    </source>
</evidence>
<comment type="caution">
    <text evidence="3">The sequence shown here is derived from an EMBL/GenBank/DDBJ whole genome shotgun (WGS) entry which is preliminary data.</text>
</comment>
<comment type="subcellular location">
    <subcellularLocation>
        <location evidence="1">Cytoplasm</location>
    </subcellularLocation>
</comment>
<dbReference type="OrthoDB" id="5650168at2"/>
<keyword evidence="4" id="KW-1185">Reference proteome</keyword>
<dbReference type="AlphaFoldDB" id="A0A370GRG9"/>
<name>A0A370GRG9_9COXI</name>